<evidence type="ECO:0000256" key="10">
    <source>
        <dbReference type="PIRSR" id="PIRSR634016-3"/>
    </source>
</evidence>
<dbReference type="Proteomes" id="UP000046187">
    <property type="component" value="Unassembled WGS sequence"/>
</dbReference>
<dbReference type="GO" id="GO:0006508">
    <property type="term" value="P:proteolysis"/>
    <property type="evidence" value="ECO:0007669"/>
    <property type="project" value="UniProtKB-KW"/>
</dbReference>
<dbReference type="GO" id="GO:0016020">
    <property type="term" value="C:membrane"/>
    <property type="evidence" value="ECO:0007669"/>
    <property type="project" value="TreeGrafter"/>
</dbReference>
<dbReference type="Gene3D" id="2.60.40.1910">
    <property type="match status" value="1"/>
</dbReference>
<accession>A0A0K2ZQT9</accession>
<feature type="binding site" evidence="10">
    <location>
        <position position="365"/>
    </location>
    <ligand>
        <name>Zn(2+)</name>
        <dbReference type="ChEBI" id="CHEBI:29105"/>
        <note>catalytic</note>
    </ligand>
</feature>
<evidence type="ECO:0000259" key="16">
    <source>
        <dbReference type="Pfam" id="PF17900"/>
    </source>
</evidence>
<dbReference type="PANTHER" id="PTHR11533:SF174">
    <property type="entry name" value="PUROMYCIN-SENSITIVE AMINOPEPTIDASE-RELATED"/>
    <property type="match status" value="1"/>
</dbReference>
<keyword evidence="4 12" id="KW-0645">Protease</keyword>
<dbReference type="InterPro" id="IPR027268">
    <property type="entry name" value="Peptidase_M4/M1_CTD_sf"/>
</dbReference>
<dbReference type="FunFam" id="1.10.390.10:FF:000006">
    <property type="entry name" value="Puromycin-sensitive aminopeptidase"/>
    <property type="match status" value="1"/>
</dbReference>
<dbReference type="GO" id="GO:0005615">
    <property type="term" value="C:extracellular space"/>
    <property type="evidence" value="ECO:0007669"/>
    <property type="project" value="TreeGrafter"/>
</dbReference>
<evidence type="ECO:0000256" key="6">
    <source>
        <dbReference type="ARBA" id="ARBA00022801"/>
    </source>
</evidence>
<sequence>MRQILTTAIALALASVSPCTFAQPDSPAPSAAAAPAAAVPVPTQVPRTARPRHYALEITPHADKMTFDGKVRIALDVLQTTDRIVLQAADLRFGRSTLTGGKTKAALVAKVATDADAQTASFVFAKPLAPGSYVLSIDYSGVINTQANGLFALDYATAHGQRRALYTQFENSDARRVLPSWDEPDFKATFDLTVNAPAAQMVVGNMPVAATTDLGHGLKRVAFQTTPKMSTYLLFLGVGDFQRTALKGDNGTEIGVIAQQGKAEQARFALESGRDVLREYNDYFGVRYPLPKLDNIAAPGDSQFFSAMENWGAIFTFEHSLLLDPAVSDVTDRQRVFTTAAHEIAHQWFGDLVTMAWWDDLWLNEGFATWLEGRTTAKLHPEWDIDKAGPAYVNRAAMGRDAYATTHPVVQKVATVEQASQAFDGITYQKGSAVIGMLEDYVGADAWRDGVRRYIKKRAYGNAVTGDLWQEIDAAAPGKQFLQVAHDFTLQPGVPLIKVATSCNAGTTVVRLEQGEYSLDRPDKQPLRWHVPVAVRSGGHDMRVLVDGSAQLQLPGCTAPVLVNAGQKGYYRTLYAPAQFKALADGFATLPVVDQLGVLLDTSALATLGLQPQADLLGLADKVPVGAASYLWAMVSGFYTDIDDLFKGDPKRQAAWRRYALSRLAPEFATLGWDDRASDAAQVKQLRAALIYTLGGMGDAQVIAEARRRFAAFQADPSALSPELRNSVLGIVARNADAATWDALHRMAQKETSSMIRDQDYLLLATAKDDALAQRALDMALTDEPGATNSASMISQVSGEHPDLAFDFAVAHRERVDTLVGTTSRARYYPRLGVGSVDLKMIDKIQAYAQRYLAATSRRDADAAIADIRTRVKLRAQRVPQIKAWLAGRKG</sequence>
<evidence type="ECO:0000256" key="11">
    <source>
        <dbReference type="PIRSR" id="PIRSR634016-4"/>
    </source>
</evidence>
<dbReference type="GO" id="GO:0008270">
    <property type="term" value="F:zinc ion binding"/>
    <property type="evidence" value="ECO:0007669"/>
    <property type="project" value="UniProtKB-UniRule"/>
</dbReference>
<feature type="active site" description="Proton acceptor" evidence="9">
    <location>
        <position position="343"/>
    </location>
</feature>
<gene>
    <name evidence="17" type="primary">pepN3</name>
    <name evidence="17" type="ORF">XTALMG727_2215</name>
</gene>
<dbReference type="InterPro" id="IPR014782">
    <property type="entry name" value="Peptidase_M1_dom"/>
</dbReference>
<evidence type="ECO:0000256" key="8">
    <source>
        <dbReference type="ARBA" id="ARBA00023049"/>
    </source>
</evidence>
<dbReference type="SUPFAM" id="SSF63737">
    <property type="entry name" value="Leukotriene A4 hydrolase N-terminal domain"/>
    <property type="match status" value="1"/>
</dbReference>
<feature type="domain" description="Peptidase M1 membrane alanine aminopeptidase" evidence="14">
    <location>
        <begin position="268"/>
        <end position="476"/>
    </location>
</feature>
<dbReference type="InterPro" id="IPR024571">
    <property type="entry name" value="ERAP1-like_C_dom"/>
</dbReference>
<dbReference type="Pfam" id="PF17900">
    <property type="entry name" value="Peptidase_M1_N"/>
    <property type="match status" value="1"/>
</dbReference>
<keyword evidence="5 10" id="KW-0479">Metal-binding</keyword>
<keyword evidence="18" id="KW-1185">Reference proteome</keyword>
<dbReference type="EC" id="3.4.11.-" evidence="12"/>
<dbReference type="RefSeq" id="WP_053835431.1">
    <property type="nucleotide sequence ID" value="NZ_CXOI01000035.1"/>
</dbReference>
<dbReference type="SUPFAM" id="SSF55486">
    <property type="entry name" value="Metalloproteases ('zincins'), catalytic domain"/>
    <property type="match status" value="1"/>
</dbReference>
<evidence type="ECO:0000256" key="9">
    <source>
        <dbReference type="PIRSR" id="PIRSR634016-1"/>
    </source>
</evidence>
<evidence type="ECO:0000256" key="13">
    <source>
        <dbReference type="SAM" id="SignalP"/>
    </source>
</evidence>
<organism evidence="17 18">
    <name type="scientific">Xanthomonas graminis pv. arrhenatheri LMG 727</name>
    <dbReference type="NCBI Taxonomy" id="1195923"/>
    <lineage>
        <taxon>Bacteria</taxon>
        <taxon>Pseudomonadati</taxon>
        <taxon>Pseudomonadota</taxon>
        <taxon>Gammaproteobacteria</taxon>
        <taxon>Lysobacterales</taxon>
        <taxon>Lysobacteraceae</taxon>
        <taxon>Xanthomonas</taxon>
        <taxon>Xanthomonas translucens group</taxon>
        <taxon>Xanthomonas graminis</taxon>
    </lineage>
</organism>
<evidence type="ECO:0000259" key="14">
    <source>
        <dbReference type="Pfam" id="PF01433"/>
    </source>
</evidence>
<dbReference type="InterPro" id="IPR034016">
    <property type="entry name" value="M1_APN-typ"/>
</dbReference>
<dbReference type="PANTHER" id="PTHR11533">
    <property type="entry name" value="PROTEASE M1 ZINC METALLOPROTEASE"/>
    <property type="match status" value="1"/>
</dbReference>
<evidence type="ECO:0000313" key="17">
    <source>
        <dbReference type="EMBL" id="CTP87978.1"/>
    </source>
</evidence>
<dbReference type="InterPro" id="IPR050344">
    <property type="entry name" value="Peptidase_M1_aminopeptidases"/>
</dbReference>
<dbReference type="InterPro" id="IPR045357">
    <property type="entry name" value="Aminopeptidase_N-like_N"/>
</dbReference>
<protein>
    <recommendedName>
        <fullName evidence="12">Aminopeptidase</fullName>
        <ecNumber evidence="12">3.4.11.-</ecNumber>
    </recommendedName>
</protein>
<dbReference type="AlphaFoldDB" id="A0A0K2ZQT9"/>
<dbReference type="GO" id="GO:0070006">
    <property type="term" value="F:metalloaminopeptidase activity"/>
    <property type="evidence" value="ECO:0007669"/>
    <property type="project" value="TreeGrafter"/>
</dbReference>
<evidence type="ECO:0000256" key="1">
    <source>
        <dbReference type="ARBA" id="ARBA00000098"/>
    </source>
</evidence>
<evidence type="ECO:0000256" key="7">
    <source>
        <dbReference type="ARBA" id="ARBA00022833"/>
    </source>
</evidence>
<evidence type="ECO:0000256" key="12">
    <source>
        <dbReference type="RuleBase" id="RU364040"/>
    </source>
</evidence>
<dbReference type="GO" id="GO:0016285">
    <property type="term" value="F:alanyl aminopeptidase activity"/>
    <property type="evidence" value="ECO:0007669"/>
    <property type="project" value="UniProtKB-EC"/>
</dbReference>
<keyword evidence="6 12" id="KW-0378">Hydrolase</keyword>
<reference evidence="18" key="1">
    <citation type="submission" date="2015-07" db="EMBL/GenBank/DDBJ databases">
        <authorList>
            <person name="Wibberg D."/>
        </authorList>
    </citation>
    <scope>NUCLEOTIDE SEQUENCE [LARGE SCALE GENOMIC DNA]</scope>
</reference>
<comment type="catalytic activity">
    <reaction evidence="1">
        <text>Release of an N-terminal amino acid, Xaa-|-Yaa- from a peptide, amide or arylamide. Xaa is preferably Ala, but may be most amino acids including Pro (slow action). When a terminal hydrophobic residue is followed by a prolyl residue, the two may be released as an intact Xaa-Pro dipeptide.</text>
        <dbReference type="EC" id="3.4.11.2"/>
    </reaction>
</comment>
<dbReference type="GO" id="GO:0043171">
    <property type="term" value="P:peptide catabolic process"/>
    <property type="evidence" value="ECO:0007669"/>
    <property type="project" value="TreeGrafter"/>
</dbReference>
<dbReference type="PRINTS" id="PR00756">
    <property type="entry name" value="ALADIPTASE"/>
</dbReference>
<comment type="similarity">
    <text evidence="2 12">Belongs to the peptidase M1 family.</text>
</comment>
<feature type="domain" description="ERAP1-like C-terminal" evidence="15">
    <location>
        <begin position="561"/>
        <end position="869"/>
    </location>
</feature>
<dbReference type="EMBL" id="CXOI01000035">
    <property type="protein sequence ID" value="CTP87978.1"/>
    <property type="molecule type" value="Genomic_DNA"/>
</dbReference>
<feature type="signal peptide" evidence="13">
    <location>
        <begin position="1"/>
        <end position="22"/>
    </location>
</feature>
<dbReference type="Gene3D" id="1.10.390.10">
    <property type="entry name" value="Neutral Protease Domain 2"/>
    <property type="match status" value="1"/>
</dbReference>
<dbReference type="Gene3D" id="2.60.40.1730">
    <property type="entry name" value="tricorn interacting facor f3 domain"/>
    <property type="match status" value="1"/>
</dbReference>
<proteinExistence type="inferred from homology"/>
<feature type="site" description="Transition state stabilizer" evidence="11">
    <location>
        <position position="428"/>
    </location>
</feature>
<evidence type="ECO:0000256" key="3">
    <source>
        <dbReference type="ARBA" id="ARBA00022438"/>
    </source>
</evidence>
<evidence type="ECO:0000313" key="18">
    <source>
        <dbReference type="Proteomes" id="UP000046187"/>
    </source>
</evidence>
<dbReference type="InterPro" id="IPR001930">
    <property type="entry name" value="Peptidase_M1"/>
</dbReference>
<keyword evidence="7 10" id="KW-0862">Zinc</keyword>
<dbReference type="CDD" id="cd09601">
    <property type="entry name" value="M1_APN-Q_like"/>
    <property type="match status" value="1"/>
</dbReference>
<dbReference type="Pfam" id="PF01433">
    <property type="entry name" value="Peptidase_M1"/>
    <property type="match status" value="1"/>
</dbReference>
<evidence type="ECO:0000256" key="2">
    <source>
        <dbReference type="ARBA" id="ARBA00010136"/>
    </source>
</evidence>
<evidence type="ECO:0000259" key="15">
    <source>
        <dbReference type="Pfam" id="PF11838"/>
    </source>
</evidence>
<evidence type="ECO:0000256" key="4">
    <source>
        <dbReference type="ARBA" id="ARBA00022670"/>
    </source>
</evidence>
<feature type="chain" id="PRO_5005492675" description="Aminopeptidase" evidence="13">
    <location>
        <begin position="23"/>
        <end position="891"/>
    </location>
</feature>
<comment type="cofactor">
    <cofactor evidence="10 12">
        <name>Zn(2+)</name>
        <dbReference type="ChEBI" id="CHEBI:29105"/>
    </cofactor>
    <text evidence="10 12">Binds 1 zinc ion per subunit.</text>
</comment>
<keyword evidence="8 12" id="KW-0482">Metalloprotease</keyword>
<name>A0A0K2ZQT9_9XANT</name>
<dbReference type="Pfam" id="PF11838">
    <property type="entry name" value="ERAP1_C"/>
    <property type="match status" value="1"/>
</dbReference>
<keyword evidence="13" id="KW-0732">Signal</keyword>
<dbReference type="GO" id="GO:0005737">
    <property type="term" value="C:cytoplasm"/>
    <property type="evidence" value="ECO:0007669"/>
    <property type="project" value="TreeGrafter"/>
</dbReference>
<dbReference type="GO" id="GO:0042277">
    <property type="term" value="F:peptide binding"/>
    <property type="evidence" value="ECO:0007669"/>
    <property type="project" value="TreeGrafter"/>
</dbReference>
<dbReference type="InterPro" id="IPR042097">
    <property type="entry name" value="Aminopeptidase_N-like_N_sf"/>
</dbReference>
<feature type="binding site" evidence="10">
    <location>
        <position position="346"/>
    </location>
    <ligand>
        <name>Zn(2+)</name>
        <dbReference type="ChEBI" id="CHEBI:29105"/>
        <note>catalytic</note>
    </ligand>
</feature>
<keyword evidence="3 12" id="KW-0031">Aminopeptidase</keyword>
<evidence type="ECO:0000256" key="5">
    <source>
        <dbReference type="ARBA" id="ARBA00022723"/>
    </source>
</evidence>
<feature type="domain" description="Aminopeptidase N-like N-terminal" evidence="16">
    <location>
        <begin position="51"/>
        <end position="233"/>
    </location>
</feature>
<feature type="binding site" evidence="10">
    <location>
        <position position="342"/>
    </location>
    <ligand>
        <name>Zn(2+)</name>
        <dbReference type="ChEBI" id="CHEBI:29105"/>
        <note>catalytic</note>
    </ligand>
</feature>
<dbReference type="Gene3D" id="1.25.50.20">
    <property type="match status" value="1"/>
</dbReference>